<evidence type="ECO:0000313" key="3">
    <source>
        <dbReference type="Proteomes" id="UP001140949"/>
    </source>
</evidence>
<keyword evidence="3" id="KW-1185">Reference proteome</keyword>
<dbReference type="Proteomes" id="UP001140949">
    <property type="component" value="Unassembled WGS sequence"/>
</dbReference>
<proteinExistence type="predicted"/>
<protein>
    <submittedName>
        <fullName evidence="2">NudC domain-containing protein 2 isoform X1</fullName>
    </submittedName>
</protein>
<evidence type="ECO:0000313" key="2">
    <source>
        <dbReference type="EMBL" id="KAJ6835927.1"/>
    </source>
</evidence>
<sequence length="45" mass="5003">MGPNPRRSQHLHRSPPKSPHQTLPLQDPAESPRGRDQGESPLSQP</sequence>
<reference evidence="2" key="1">
    <citation type="journal article" date="2023" name="GigaByte">
        <title>Genome assembly of the bearded iris, Iris pallida Lam.</title>
        <authorList>
            <person name="Bruccoleri R.E."/>
            <person name="Oakeley E.J."/>
            <person name="Faust A.M.E."/>
            <person name="Altorfer M."/>
            <person name="Dessus-Babus S."/>
            <person name="Burckhardt D."/>
            <person name="Oertli M."/>
            <person name="Naumann U."/>
            <person name="Petersen F."/>
            <person name="Wong J."/>
        </authorList>
    </citation>
    <scope>NUCLEOTIDE SEQUENCE</scope>
    <source>
        <strain evidence="2">GSM-AAB239-AS_SAM_17_03QT</strain>
    </source>
</reference>
<comment type="caution">
    <text evidence="2">The sequence shown here is derived from an EMBL/GenBank/DDBJ whole genome shotgun (WGS) entry which is preliminary data.</text>
</comment>
<feature type="region of interest" description="Disordered" evidence="1">
    <location>
        <begin position="1"/>
        <end position="45"/>
    </location>
</feature>
<reference evidence="2" key="2">
    <citation type="submission" date="2023-04" db="EMBL/GenBank/DDBJ databases">
        <authorList>
            <person name="Bruccoleri R.E."/>
            <person name="Oakeley E.J."/>
            <person name="Faust A.-M."/>
            <person name="Dessus-Babus S."/>
            <person name="Altorfer M."/>
            <person name="Burckhardt D."/>
            <person name="Oertli M."/>
            <person name="Naumann U."/>
            <person name="Petersen F."/>
            <person name="Wong J."/>
        </authorList>
    </citation>
    <scope>NUCLEOTIDE SEQUENCE</scope>
    <source>
        <strain evidence="2">GSM-AAB239-AS_SAM_17_03QT</strain>
        <tissue evidence="2">Leaf</tissue>
    </source>
</reference>
<dbReference type="EMBL" id="JANAVB010012754">
    <property type="protein sequence ID" value="KAJ6835927.1"/>
    <property type="molecule type" value="Genomic_DNA"/>
</dbReference>
<organism evidence="2 3">
    <name type="scientific">Iris pallida</name>
    <name type="common">Sweet iris</name>
    <dbReference type="NCBI Taxonomy" id="29817"/>
    <lineage>
        <taxon>Eukaryota</taxon>
        <taxon>Viridiplantae</taxon>
        <taxon>Streptophyta</taxon>
        <taxon>Embryophyta</taxon>
        <taxon>Tracheophyta</taxon>
        <taxon>Spermatophyta</taxon>
        <taxon>Magnoliopsida</taxon>
        <taxon>Liliopsida</taxon>
        <taxon>Asparagales</taxon>
        <taxon>Iridaceae</taxon>
        <taxon>Iridoideae</taxon>
        <taxon>Irideae</taxon>
        <taxon>Iris</taxon>
    </lineage>
</organism>
<name>A0AAX6H5P9_IRIPA</name>
<dbReference type="AlphaFoldDB" id="A0AAX6H5P9"/>
<accession>A0AAX6H5P9</accession>
<gene>
    <name evidence="2" type="ORF">M6B38_329375</name>
</gene>
<evidence type="ECO:0000256" key="1">
    <source>
        <dbReference type="SAM" id="MobiDB-lite"/>
    </source>
</evidence>